<keyword evidence="4 7" id="KW-0067">ATP-binding</keyword>
<name>A0A2S9PYZ5_9ACTN</name>
<evidence type="ECO:0000256" key="1">
    <source>
        <dbReference type="ARBA" id="ARBA00022448"/>
    </source>
</evidence>
<dbReference type="GO" id="GO:0016887">
    <property type="term" value="F:ATP hydrolysis activity"/>
    <property type="evidence" value="ECO:0007669"/>
    <property type="project" value="InterPro"/>
</dbReference>
<keyword evidence="8" id="KW-1185">Reference proteome</keyword>
<reference evidence="7 8" key="1">
    <citation type="submission" date="2018-03" db="EMBL/GenBank/DDBJ databases">
        <title>Novel Streptomyces sp. from soil.</title>
        <authorList>
            <person name="Tan G.Y.A."/>
            <person name="Lee Z.Y."/>
        </authorList>
    </citation>
    <scope>NUCLEOTIDE SEQUENCE [LARGE SCALE GENOMIC DNA]</scope>
    <source>
        <strain evidence="7 8">ST5x</strain>
    </source>
</reference>
<keyword evidence="5" id="KW-1133">Transmembrane helix</keyword>
<dbReference type="GO" id="GO:0017004">
    <property type="term" value="P:cytochrome complex assembly"/>
    <property type="evidence" value="ECO:0007669"/>
    <property type="project" value="UniProtKB-KW"/>
</dbReference>
<feature type="transmembrane region" description="Helical" evidence="5">
    <location>
        <begin position="32"/>
        <end position="56"/>
    </location>
</feature>
<feature type="transmembrane region" description="Helical" evidence="5">
    <location>
        <begin position="492"/>
        <end position="512"/>
    </location>
</feature>
<dbReference type="InterPro" id="IPR003593">
    <property type="entry name" value="AAA+_ATPase"/>
</dbReference>
<dbReference type="PROSITE" id="PS00211">
    <property type="entry name" value="ABC_TRANSPORTER_1"/>
    <property type="match status" value="1"/>
</dbReference>
<dbReference type="OrthoDB" id="6198786at2"/>
<feature type="transmembrane region" description="Helical" evidence="5">
    <location>
        <begin position="68"/>
        <end position="85"/>
    </location>
</feature>
<dbReference type="InterPro" id="IPR017871">
    <property type="entry name" value="ABC_transporter-like_CS"/>
</dbReference>
<dbReference type="PROSITE" id="PS50893">
    <property type="entry name" value="ABC_TRANSPORTER_2"/>
    <property type="match status" value="1"/>
</dbReference>
<evidence type="ECO:0000259" key="6">
    <source>
        <dbReference type="PROSITE" id="PS50893"/>
    </source>
</evidence>
<evidence type="ECO:0000256" key="3">
    <source>
        <dbReference type="ARBA" id="ARBA00022748"/>
    </source>
</evidence>
<dbReference type="SUPFAM" id="SSF52540">
    <property type="entry name" value="P-loop containing nucleoside triphosphate hydrolases"/>
    <property type="match status" value="1"/>
</dbReference>
<dbReference type="NCBIfam" id="TIGR01189">
    <property type="entry name" value="ccmA"/>
    <property type="match status" value="1"/>
</dbReference>
<keyword evidence="5" id="KW-0472">Membrane</keyword>
<accession>A0A2S9PYZ5</accession>
<feature type="domain" description="ABC transporter" evidence="6">
    <location>
        <begin position="553"/>
        <end position="778"/>
    </location>
</feature>
<feature type="transmembrane region" description="Helical" evidence="5">
    <location>
        <begin position="302"/>
        <end position="323"/>
    </location>
</feature>
<comment type="caution">
    <text evidence="7">The sequence shown here is derived from an EMBL/GenBank/DDBJ whole genome shotgun (WGS) entry which is preliminary data.</text>
</comment>
<dbReference type="PANTHER" id="PTHR42939:SF1">
    <property type="entry name" value="ABC TRANSPORTER ATP-BINDING PROTEIN ALBC-RELATED"/>
    <property type="match status" value="1"/>
</dbReference>
<feature type="transmembrane region" description="Helical" evidence="5">
    <location>
        <begin position="392"/>
        <end position="412"/>
    </location>
</feature>
<dbReference type="PANTHER" id="PTHR42939">
    <property type="entry name" value="ABC TRANSPORTER ATP-BINDING PROTEIN ALBC-RELATED"/>
    <property type="match status" value="1"/>
</dbReference>
<dbReference type="EMBL" id="PVLV01000107">
    <property type="protein sequence ID" value="PRH79646.1"/>
    <property type="molecule type" value="Genomic_DNA"/>
</dbReference>
<keyword evidence="1" id="KW-0813">Transport</keyword>
<feature type="transmembrane region" description="Helical" evidence="5">
    <location>
        <begin position="461"/>
        <end position="486"/>
    </location>
</feature>
<gene>
    <name evidence="7" type="primary">ccmA</name>
    <name evidence="7" type="ORF">C6N75_08385</name>
</gene>
<dbReference type="GO" id="GO:0022857">
    <property type="term" value="F:transmembrane transporter activity"/>
    <property type="evidence" value="ECO:0007669"/>
    <property type="project" value="InterPro"/>
</dbReference>
<protein>
    <submittedName>
        <fullName evidence="7">Heme ABC exporter ATP-binding protein CcmA</fullName>
    </submittedName>
</protein>
<evidence type="ECO:0000256" key="2">
    <source>
        <dbReference type="ARBA" id="ARBA00022741"/>
    </source>
</evidence>
<evidence type="ECO:0000256" key="4">
    <source>
        <dbReference type="ARBA" id="ARBA00022840"/>
    </source>
</evidence>
<proteinExistence type="predicted"/>
<dbReference type="InterPro" id="IPR027417">
    <property type="entry name" value="P-loop_NTPase"/>
</dbReference>
<keyword evidence="3" id="KW-0201">Cytochrome c-type biogenesis</keyword>
<feature type="transmembrane region" description="Helical" evidence="5">
    <location>
        <begin position="152"/>
        <end position="175"/>
    </location>
</feature>
<dbReference type="RefSeq" id="WP_105868229.1">
    <property type="nucleotide sequence ID" value="NZ_PVLV01000107.1"/>
</dbReference>
<organism evidence="7 8">
    <name type="scientific">Streptomyces solincola</name>
    <dbReference type="NCBI Taxonomy" id="2100817"/>
    <lineage>
        <taxon>Bacteria</taxon>
        <taxon>Bacillati</taxon>
        <taxon>Actinomycetota</taxon>
        <taxon>Actinomycetes</taxon>
        <taxon>Kitasatosporales</taxon>
        <taxon>Streptomycetaceae</taxon>
        <taxon>Streptomyces</taxon>
    </lineage>
</organism>
<evidence type="ECO:0000313" key="7">
    <source>
        <dbReference type="EMBL" id="PRH79646.1"/>
    </source>
</evidence>
<feature type="transmembrane region" description="Helical" evidence="5">
    <location>
        <begin position="187"/>
        <end position="210"/>
    </location>
</feature>
<evidence type="ECO:0000256" key="5">
    <source>
        <dbReference type="SAM" id="Phobius"/>
    </source>
</evidence>
<dbReference type="InterPro" id="IPR051782">
    <property type="entry name" value="ABC_Transporter_VariousFunc"/>
</dbReference>
<dbReference type="Pfam" id="PF00005">
    <property type="entry name" value="ABC_tran"/>
    <property type="match status" value="1"/>
</dbReference>
<evidence type="ECO:0000313" key="8">
    <source>
        <dbReference type="Proteomes" id="UP000239322"/>
    </source>
</evidence>
<dbReference type="GO" id="GO:0005524">
    <property type="term" value="F:ATP binding"/>
    <property type="evidence" value="ECO:0007669"/>
    <property type="project" value="UniProtKB-KW"/>
</dbReference>
<keyword evidence="2" id="KW-0547">Nucleotide-binding</keyword>
<feature type="transmembrane region" description="Helical" evidence="5">
    <location>
        <begin position="335"/>
        <end position="355"/>
    </location>
</feature>
<feature type="transmembrane region" description="Helical" evidence="5">
    <location>
        <begin position="230"/>
        <end position="255"/>
    </location>
</feature>
<dbReference type="Proteomes" id="UP000239322">
    <property type="component" value="Unassembled WGS sequence"/>
</dbReference>
<dbReference type="Gene3D" id="3.40.50.300">
    <property type="entry name" value="P-loop containing nucleotide triphosphate hydrolases"/>
    <property type="match status" value="1"/>
</dbReference>
<feature type="transmembrane region" description="Helical" evidence="5">
    <location>
        <begin position="128"/>
        <end position="146"/>
    </location>
</feature>
<dbReference type="AlphaFoldDB" id="A0A2S9PYZ5"/>
<sequence length="784" mass="80457">MAIWTLWRLDQRRRIRVWCARFPGLLTTPARVVTVVAATAATTLFMALVCGAGLWYLTGAERAGTRVWLVWAGLLVVNVLAGFSMQAVRNSMLVPDAALLCQLPLAPVQIAAARLLAPAAVFAAGTSLVLGGAVTAGAVLAGALPAPAALDVVLWGTAGVVGASVVARSCAMVLYRLALLAPPTWNGLLIPLLGTGRSLLLAAAGIAGFSRSFRPDDALAAVGPGRGGSTLPVALASGGLLVAAAITAAIALWAVRRLDPYTAQLRMATPGTWRIRRPLPRTQRSAILAKDARVLMRRGPQVWELLAGAAVVVPAATACVVAVKALGPSAGMGPFAQAMVTIITASMLGTVLAILGEVLAPVASMDSEGPAGDLLRTVPGALDRLRAVRAGGYTLASTAVGTVLLIIAQLLLGLPASAVVGLAPAVLSFAAVEAAVLVVTSGNHPAPLRPDVMLPRPEPQVRAATMTATAVMVSITGPIAAAIGFVAPDSGFLAVLCCLIALAVAYPAGAALPGLWSHENARDTPVEPGRPTTAEPAARLVPAPLITPRKPMLTFESVTVSYPQADAPALDRVSLTVTAGECVVLGGSNGAGKSTILRTAAGLAEPTTGAIRVGGHPAGSTAARALVGQVADKPPLYDVLSSTEHLDFLSKLWRIAPDTTALIDEFGLEEVAERPVRTLSLGQRQRLALALATLHRPGLLLLDEPFNGLDAATTAFLCGRLRDHLANGGAVLVATHSFVPLDGLATRTLHVTRGHITGEHHGPRALGQLREALNNDVQAPGASR</sequence>
<keyword evidence="5" id="KW-0812">Transmembrane</keyword>
<dbReference type="SMART" id="SM00382">
    <property type="entry name" value="AAA"/>
    <property type="match status" value="1"/>
</dbReference>
<dbReference type="InterPro" id="IPR003439">
    <property type="entry name" value="ABC_transporter-like_ATP-bd"/>
</dbReference>
<dbReference type="CDD" id="cd03230">
    <property type="entry name" value="ABC_DR_subfamily_A"/>
    <property type="match status" value="1"/>
</dbReference>
<dbReference type="InterPro" id="IPR005895">
    <property type="entry name" value="ABC_transptr_haem_export_CcmA"/>
</dbReference>